<dbReference type="AlphaFoldDB" id="A0A0N5AYR0"/>
<dbReference type="Pfam" id="PF07914">
    <property type="entry name" value="DUF1679"/>
    <property type="match status" value="1"/>
</dbReference>
<evidence type="ECO:0000259" key="1">
    <source>
        <dbReference type="SMART" id="SM00587"/>
    </source>
</evidence>
<dbReference type="InterPro" id="IPR052961">
    <property type="entry name" value="Oxido-Kinase-like_Enzymes"/>
</dbReference>
<dbReference type="InterPro" id="IPR011009">
    <property type="entry name" value="Kinase-like_dom_sf"/>
</dbReference>
<reference evidence="3" key="1">
    <citation type="submission" date="2017-02" db="UniProtKB">
        <authorList>
            <consortium name="WormBaseParasite"/>
        </authorList>
    </citation>
    <scope>IDENTIFICATION</scope>
</reference>
<dbReference type="InterPro" id="IPR015897">
    <property type="entry name" value="CHK_kinase-like"/>
</dbReference>
<protein>
    <submittedName>
        <fullName evidence="3">CHK domain-containing protein</fullName>
    </submittedName>
</protein>
<organism evidence="2 3">
    <name type="scientific">Syphacia muris</name>
    <dbReference type="NCBI Taxonomy" id="451379"/>
    <lineage>
        <taxon>Eukaryota</taxon>
        <taxon>Metazoa</taxon>
        <taxon>Ecdysozoa</taxon>
        <taxon>Nematoda</taxon>
        <taxon>Chromadorea</taxon>
        <taxon>Rhabditida</taxon>
        <taxon>Spirurina</taxon>
        <taxon>Oxyuridomorpha</taxon>
        <taxon>Oxyuroidea</taxon>
        <taxon>Oxyuridae</taxon>
        <taxon>Syphacia</taxon>
    </lineage>
</organism>
<dbReference type="Gene3D" id="3.90.1200.10">
    <property type="match status" value="1"/>
</dbReference>
<dbReference type="SUPFAM" id="SSF56112">
    <property type="entry name" value="Protein kinase-like (PK-like)"/>
    <property type="match status" value="1"/>
</dbReference>
<feature type="domain" description="CHK kinase-like" evidence="1">
    <location>
        <begin position="138"/>
        <end position="324"/>
    </location>
</feature>
<keyword evidence="2" id="KW-1185">Reference proteome</keyword>
<dbReference type="SMART" id="SM00587">
    <property type="entry name" value="CHK"/>
    <property type="match status" value="1"/>
</dbReference>
<name>A0A0N5AYR0_9BILA</name>
<dbReference type="PANTHER" id="PTHR23020">
    <property type="entry name" value="UNCHARACTERIZED NUCLEAR HORMONE RECEPTOR-RELATED"/>
    <property type="match status" value="1"/>
</dbReference>
<proteinExistence type="predicted"/>
<dbReference type="WBParaSite" id="SMUV_0001011001-mRNA-1">
    <property type="protein sequence ID" value="SMUV_0001011001-mRNA-1"/>
    <property type="gene ID" value="SMUV_0001011001"/>
</dbReference>
<evidence type="ECO:0000313" key="2">
    <source>
        <dbReference type="Proteomes" id="UP000046393"/>
    </source>
</evidence>
<dbReference type="PANTHER" id="PTHR23020:SF41">
    <property type="entry name" value="AMINOGLYCOSIDE PHOSPHOTRANSFERASE DOMAIN-CONTAINING PROTEIN"/>
    <property type="match status" value="1"/>
</dbReference>
<evidence type="ECO:0000313" key="3">
    <source>
        <dbReference type="WBParaSite" id="SMUV_0001011001-mRNA-1"/>
    </source>
</evidence>
<dbReference type="Proteomes" id="UP000046393">
    <property type="component" value="Unplaced"/>
</dbReference>
<sequence>MTDVYSANFANVYPKKDFYAFLQEHTKNYDKAMFEKIEIQKYEESEGFNSTIFKVKAYDNKNNVRHMILKVPCVDKFIEKLQNAGQQIDENDEVNNETFYFHNLECSFYSISSQINDVPLPKILAFKKSIAISSPGGILMEDLSKRTASLKIYDTFNIEKILNLTACLAHLHSSSLLLKPETLKSFNLRNRFFEDCASFNPKFAEKTFKFFPHLRKHYAQFYKIIRSREFAEYSVVGISKELGTPDVLVHGDLFCNNILWKLDKNGCCSNDIGAIIDWQLTHAGSIMEDLTKILIVSASIETRHYAETIVFDKYMEVITDDLNKFEKPIPFTKQQLEKAYRLSFINQVFFLLFGISFFIPENLFHSTSQTIQKKLDELACRAEHAMIDASYILNTEIPKRFQ</sequence>
<accession>A0A0N5AYR0</accession>
<dbReference type="InterPro" id="IPR012877">
    <property type="entry name" value="Dhs-27"/>
</dbReference>